<feature type="region of interest" description="Disordered" evidence="1">
    <location>
        <begin position="1"/>
        <end position="28"/>
    </location>
</feature>
<keyword evidence="2" id="KW-1185">Reference proteome</keyword>
<evidence type="ECO:0000313" key="3">
    <source>
        <dbReference type="RefSeq" id="XP_027205913.1"/>
    </source>
</evidence>
<gene>
    <name evidence="3" type="primary">LOC113799482</name>
</gene>
<feature type="compositionally biased region" description="Basic residues" evidence="1">
    <location>
        <begin position="320"/>
        <end position="331"/>
    </location>
</feature>
<feature type="compositionally biased region" description="Basic residues" evidence="1">
    <location>
        <begin position="117"/>
        <end position="129"/>
    </location>
</feature>
<feature type="region of interest" description="Disordered" evidence="1">
    <location>
        <begin position="104"/>
        <end position="129"/>
    </location>
</feature>
<feature type="compositionally biased region" description="Low complexity" evidence="1">
    <location>
        <begin position="512"/>
        <end position="533"/>
    </location>
</feature>
<dbReference type="Proteomes" id="UP000515146">
    <property type="component" value="Unplaced"/>
</dbReference>
<sequence length="1050" mass="117401">MIQRQRSASHCPHAVAIGSNSNSKSGTSMNKCCCCQKARNISANNNSGSPKNSGNIVVDPLMCKMVQQHGLSPSPSSSNINGQQKRASSLRVLNRRFNFFDTSSTNYKTDGTSSRNGSRRGSRKQKRQQIKMMDLSDECFLAIFDFLTLQEKLYYERVCHRWQRLIRVSLQASASLKIGEHSVKCNCQCAHFPSWDLPPSKRFPRDQIGYIIYPKTTIRYLLTLCSQLRCINFSHCYLDDETLQIIMNHSDKIECLHLNDIRLEEDGDELPNGFLDKNKNLIEAVNNGHHGDQETISSAVGAFASEQLAVFGGLMRKLSTRHSLKKKHHRKETSSDIAGKRYSNASVLSKKSTASSVSNLVQHRSSTGVSSPSSTNHSTVASRCKTPVNQTKSSPISSSGTNNSGRTTAATGRRTNEMSPLIQSTMNRTTPNLNISMTTNTASTAIPMNSVAAAIHEKTTAVYFPHDDMRVSLENIIRKTQMNNNNNKQQNNKTPSPQNGSQSPTITFHPAQSQSLSSQQQQQKLQSKPSTTSITSATQRRREWSKHRSSQNNQIRVNNSVMRSEDQLMSINVINDTINSNDSLFTLNDESSVATNSYPKTNGNRQQIHLSPNLAPNISSIQTDSDGTSPRFNTTITTTTTTSQSGGSSSGGSGASMMTGNQIADLNSSEINSNSHRSSMNLVTNVQSQGHSNQMVFDSLVSQMDNNKRDHVQAYVEQEQIRHEIRQSHLLQWKAFAKKLGSQIRCLSLGSLSSVDSIVIDILLKYSTILEELRINNEIDILSYLSVIKHTIKKIYINCEHGIGLECVTLLAYRNYAEKVISLGRVDVPPDLMDSVISTIGSNFCNLQSLYLRIHNFDIDVATPASLLFNNLNELNLQFVSGNVDQPFRKFIQLGWSSVRSLTIQYASITEESVRAIHEHMPQLRKLVLYAIEFRCDHLARRYGHRICTNCSHSVWKSIATLPHLQHLKLHRVIIDEEICKALSRMHRLQNLELQYCSNVNDNVINVCSELARRSPRRRFILAVISRGFLTLKPPADCNNLFIDVKVACK</sequence>
<feature type="compositionally biased region" description="Polar residues" evidence="1">
    <location>
        <begin position="550"/>
        <end position="561"/>
    </location>
</feature>
<dbReference type="SUPFAM" id="SSF81383">
    <property type="entry name" value="F-box domain"/>
    <property type="match status" value="1"/>
</dbReference>
<feature type="compositionally biased region" description="Polar residues" evidence="1">
    <location>
        <begin position="18"/>
        <end position="28"/>
    </location>
</feature>
<reference evidence="3" key="1">
    <citation type="submission" date="2025-08" db="UniProtKB">
        <authorList>
            <consortium name="RefSeq"/>
        </authorList>
    </citation>
    <scope>IDENTIFICATION</scope>
    <source>
        <strain evidence="3">Airmid</strain>
    </source>
</reference>
<feature type="compositionally biased region" description="Low complexity" evidence="1">
    <location>
        <begin position="393"/>
        <end position="413"/>
    </location>
</feature>
<feature type="region of interest" description="Disordered" evidence="1">
    <location>
        <begin position="482"/>
        <end position="561"/>
    </location>
</feature>
<dbReference type="AlphaFoldDB" id="A0A6P6YK50"/>
<dbReference type="SUPFAM" id="SSF52047">
    <property type="entry name" value="RNI-like"/>
    <property type="match status" value="1"/>
</dbReference>
<feature type="compositionally biased region" description="Low complexity" evidence="1">
    <location>
        <begin position="634"/>
        <end position="647"/>
    </location>
</feature>
<dbReference type="InterPro" id="IPR036047">
    <property type="entry name" value="F-box-like_dom_sf"/>
</dbReference>
<dbReference type="InParanoid" id="A0A6P6YK50"/>
<dbReference type="RefSeq" id="XP_027205913.1">
    <property type="nucleotide sequence ID" value="XM_027350112.1"/>
</dbReference>
<dbReference type="InterPro" id="IPR032675">
    <property type="entry name" value="LRR_dom_sf"/>
</dbReference>
<dbReference type="Gene3D" id="3.80.10.10">
    <property type="entry name" value="Ribonuclease Inhibitor"/>
    <property type="match status" value="2"/>
</dbReference>
<feature type="region of interest" description="Disordered" evidence="1">
    <location>
        <begin position="596"/>
        <end position="660"/>
    </location>
</feature>
<organism evidence="2 3">
    <name type="scientific">Dermatophagoides pteronyssinus</name>
    <name type="common">European house dust mite</name>
    <dbReference type="NCBI Taxonomy" id="6956"/>
    <lineage>
        <taxon>Eukaryota</taxon>
        <taxon>Metazoa</taxon>
        <taxon>Ecdysozoa</taxon>
        <taxon>Arthropoda</taxon>
        <taxon>Chelicerata</taxon>
        <taxon>Arachnida</taxon>
        <taxon>Acari</taxon>
        <taxon>Acariformes</taxon>
        <taxon>Sarcoptiformes</taxon>
        <taxon>Astigmata</taxon>
        <taxon>Psoroptidia</taxon>
        <taxon>Analgoidea</taxon>
        <taxon>Pyroglyphidae</taxon>
        <taxon>Dermatophagoidinae</taxon>
        <taxon>Dermatophagoides</taxon>
    </lineage>
</organism>
<evidence type="ECO:0000256" key="1">
    <source>
        <dbReference type="SAM" id="MobiDB-lite"/>
    </source>
</evidence>
<dbReference type="OMA" id="NCEHGIG"/>
<feature type="region of interest" description="Disordered" evidence="1">
    <location>
        <begin position="320"/>
        <end position="339"/>
    </location>
</feature>
<protein>
    <submittedName>
        <fullName evidence="3">Uncharacterized protein LOC113799482 isoform X1</fullName>
    </submittedName>
</protein>
<feature type="compositionally biased region" description="Polar residues" evidence="1">
    <location>
        <begin position="494"/>
        <end position="506"/>
    </location>
</feature>
<dbReference type="KEGG" id="dpte:113799482"/>
<evidence type="ECO:0000313" key="2">
    <source>
        <dbReference type="Proteomes" id="UP000515146"/>
    </source>
</evidence>
<dbReference type="OrthoDB" id="6509385at2759"/>
<accession>A0A6P6YK50</accession>
<feature type="region of interest" description="Disordered" evidence="1">
    <location>
        <begin position="356"/>
        <end position="419"/>
    </location>
</feature>
<feature type="compositionally biased region" description="Polar residues" evidence="1">
    <location>
        <begin position="596"/>
        <end position="633"/>
    </location>
</feature>
<feature type="compositionally biased region" description="Low complexity" evidence="1">
    <location>
        <begin position="483"/>
        <end position="493"/>
    </location>
</feature>
<feature type="compositionally biased region" description="Low complexity" evidence="1">
    <location>
        <begin position="365"/>
        <end position="382"/>
    </location>
</feature>
<proteinExistence type="predicted"/>
<name>A0A6P6YK50_DERPT</name>